<protein>
    <submittedName>
        <fullName evidence="1">Uncharacterized protein</fullName>
    </submittedName>
</protein>
<sequence>MTDLICAVVFLIGLAGAVYCVRRGIRVWRGDDYRTRNDQVAAQAILRTDPPAEQQTPGTDSALLLDCIAVFGDCEELDRLRNAIHQHRKENPQP</sequence>
<reference evidence="1 2" key="1">
    <citation type="submission" date="2018-02" db="EMBL/GenBank/DDBJ databases">
        <title>Complete genome sequence of Streptomyces dengpaensis, the producer of angucyclines.</title>
        <authorList>
            <person name="Yumei L."/>
        </authorList>
    </citation>
    <scope>NUCLEOTIDE SEQUENCE [LARGE SCALE GENOMIC DNA]</scope>
    <source>
        <strain evidence="1 2">XZHG99</strain>
    </source>
</reference>
<name>A0ABN5I9S3_9ACTN</name>
<dbReference type="RefSeq" id="WP_099500310.1">
    <property type="nucleotide sequence ID" value="NZ_CP026652.1"/>
</dbReference>
<proteinExistence type="predicted"/>
<organism evidence="1 2">
    <name type="scientific">Streptomyces dengpaensis</name>
    <dbReference type="NCBI Taxonomy" id="2049881"/>
    <lineage>
        <taxon>Bacteria</taxon>
        <taxon>Bacillati</taxon>
        <taxon>Actinomycetota</taxon>
        <taxon>Actinomycetes</taxon>
        <taxon>Kitasatosporales</taxon>
        <taxon>Streptomycetaceae</taxon>
        <taxon>Streptomyces</taxon>
    </lineage>
</organism>
<gene>
    <name evidence="1" type="ORF">C4B68_33815</name>
</gene>
<dbReference type="EMBL" id="CP026652">
    <property type="protein sequence ID" value="AVH59930.1"/>
    <property type="molecule type" value="Genomic_DNA"/>
</dbReference>
<evidence type="ECO:0000313" key="1">
    <source>
        <dbReference type="EMBL" id="AVH59930.1"/>
    </source>
</evidence>
<accession>A0ABN5I9S3</accession>
<evidence type="ECO:0000313" key="2">
    <source>
        <dbReference type="Proteomes" id="UP000238413"/>
    </source>
</evidence>
<dbReference type="Proteomes" id="UP000238413">
    <property type="component" value="Chromosome"/>
</dbReference>
<keyword evidence="2" id="KW-1185">Reference proteome</keyword>